<evidence type="ECO:0000313" key="7">
    <source>
        <dbReference type="Proteomes" id="UP000018680"/>
    </source>
</evidence>
<evidence type="ECO:0000259" key="5">
    <source>
        <dbReference type="Pfam" id="PF01814"/>
    </source>
</evidence>
<evidence type="ECO:0000256" key="2">
    <source>
        <dbReference type="ARBA" id="ARBA00022621"/>
    </source>
</evidence>
<feature type="domain" description="Hemerythrin-like" evidence="5">
    <location>
        <begin position="15"/>
        <end position="126"/>
    </location>
</feature>
<dbReference type="eggNOG" id="COG2703">
    <property type="taxonomic scope" value="Bacteria"/>
</dbReference>
<sequence>MALLEWTDDMSVGNPIIDTQHRRLIDLVNDFHRALENGRGQESISFVLDNLNDYIEMHFRSEEALFRISDYPEKDAHMEEHRRLMERVEEYLKRFKSGNKYLTVEILDFIQEWVEHHIKVTDAGYKDYI</sequence>
<dbReference type="NCBIfam" id="NF033749">
    <property type="entry name" value="bact_hemeryth"/>
    <property type="match status" value="1"/>
</dbReference>
<organism evidence="6 7">
    <name type="scientific">Salinispira pacifica</name>
    <dbReference type="NCBI Taxonomy" id="1307761"/>
    <lineage>
        <taxon>Bacteria</taxon>
        <taxon>Pseudomonadati</taxon>
        <taxon>Spirochaetota</taxon>
        <taxon>Spirochaetia</taxon>
        <taxon>Spirochaetales</taxon>
        <taxon>Spirochaetaceae</taxon>
        <taxon>Salinispira</taxon>
    </lineage>
</organism>
<dbReference type="InterPro" id="IPR050669">
    <property type="entry name" value="Hemerythrin"/>
</dbReference>
<evidence type="ECO:0000256" key="3">
    <source>
        <dbReference type="ARBA" id="ARBA00022723"/>
    </source>
</evidence>
<dbReference type="InterPro" id="IPR016131">
    <property type="entry name" value="Haemerythrin_Fe_BS"/>
</dbReference>
<dbReference type="NCBIfam" id="TIGR02481">
    <property type="entry name" value="hemeryth_dom"/>
    <property type="match status" value="1"/>
</dbReference>
<reference evidence="6 7" key="1">
    <citation type="journal article" date="2015" name="Stand. Genomic Sci.">
        <title>Complete genome sequence and description of Salinispira pacifica gen. nov., sp. nov., a novel spirochaete isolated form a hypersaline microbial mat.</title>
        <authorList>
            <person name="Ben Hania W."/>
            <person name="Joseph M."/>
            <person name="Schumann P."/>
            <person name="Bunk B."/>
            <person name="Fiebig A."/>
            <person name="Sproer C."/>
            <person name="Klenk H.P."/>
            <person name="Fardeau M.L."/>
            <person name="Spring S."/>
        </authorList>
    </citation>
    <scope>NUCLEOTIDE SEQUENCE [LARGE SCALE GENOMIC DNA]</scope>
    <source>
        <strain evidence="6 7">L21-RPul-D2</strain>
    </source>
</reference>
<comment type="similarity">
    <text evidence="1">Belongs to the hemerythrin family.</text>
</comment>
<keyword evidence="7" id="KW-1185">Reference proteome</keyword>
<dbReference type="KEGG" id="slr:L21SP2_3237"/>
<dbReference type="PANTHER" id="PTHR37164:SF1">
    <property type="entry name" value="BACTERIOHEMERYTHRIN"/>
    <property type="match status" value="1"/>
</dbReference>
<dbReference type="GO" id="GO:0046872">
    <property type="term" value="F:metal ion binding"/>
    <property type="evidence" value="ECO:0007669"/>
    <property type="project" value="UniProtKB-KW"/>
</dbReference>
<dbReference type="STRING" id="1307761.L21SP2_3237"/>
<name>V5WL88_9SPIO</name>
<accession>V5WL88</accession>
<dbReference type="PANTHER" id="PTHR37164">
    <property type="entry name" value="BACTERIOHEMERYTHRIN"/>
    <property type="match status" value="1"/>
</dbReference>
<gene>
    <name evidence="6" type="ORF">L21SP2_3237</name>
</gene>
<dbReference type="HOGENOM" id="CLU_086902_3_1_12"/>
<dbReference type="OrthoDB" id="9797092at2"/>
<dbReference type="SUPFAM" id="SSF47188">
    <property type="entry name" value="Hemerythrin-like"/>
    <property type="match status" value="1"/>
</dbReference>
<evidence type="ECO:0000256" key="1">
    <source>
        <dbReference type="ARBA" id="ARBA00010587"/>
    </source>
</evidence>
<dbReference type="GO" id="GO:0005344">
    <property type="term" value="F:oxygen carrier activity"/>
    <property type="evidence" value="ECO:0007669"/>
    <property type="project" value="UniProtKB-KW"/>
</dbReference>
<dbReference type="RefSeq" id="WP_024269470.1">
    <property type="nucleotide sequence ID" value="NC_023035.1"/>
</dbReference>
<dbReference type="CDD" id="cd12107">
    <property type="entry name" value="Hemerythrin"/>
    <property type="match status" value="1"/>
</dbReference>
<dbReference type="InterPro" id="IPR035938">
    <property type="entry name" value="Hemerythrin-like_sf"/>
</dbReference>
<dbReference type="Pfam" id="PF01814">
    <property type="entry name" value="Hemerythrin"/>
    <property type="match status" value="1"/>
</dbReference>
<evidence type="ECO:0000256" key="4">
    <source>
        <dbReference type="ARBA" id="ARBA00023004"/>
    </source>
</evidence>
<dbReference type="PROSITE" id="PS00550">
    <property type="entry name" value="HEMERYTHRINS"/>
    <property type="match status" value="1"/>
</dbReference>
<keyword evidence="3" id="KW-0479">Metal-binding</keyword>
<dbReference type="Proteomes" id="UP000018680">
    <property type="component" value="Chromosome"/>
</dbReference>
<keyword evidence="4" id="KW-0408">Iron</keyword>
<keyword evidence="2" id="KW-0561">Oxygen transport</keyword>
<dbReference type="InterPro" id="IPR012312">
    <property type="entry name" value="Hemerythrin-like"/>
</dbReference>
<proteinExistence type="inferred from homology"/>
<keyword evidence="2" id="KW-0813">Transport</keyword>
<dbReference type="AlphaFoldDB" id="V5WL88"/>
<protein>
    <submittedName>
        <fullName evidence="6">Hemerythrin-like metal-binding protein</fullName>
    </submittedName>
</protein>
<dbReference type="EMBL" id="CP006939">
    <property type="protein sequence ID" value="AHC16577.1"/>
    <property type="molecule type" value="Genomic_DNA"/>
</dbReference>
<evidence type="ECO:0000313" key="6">
    <source>
        <dbReference type="EMBL" id="AHC16577.1"/>
    </source>
</evidence>
<dbReference type="Gene3D" id="1.20.120.50">
    <property type="entry name" value="Hemerythrin-like"/>
    <property type="match status" value="1"/>
</dbReference>
<dbReference type="InterPro" id="IPR012827">
    <property type="entry name" value="Hemerythrin_metal-bd"/>
</dbReference>